<evidence type="ECO:0000256" key="1">
    <source>
        <dbReference type="SAM" id="MobiDB-lite"/>
    </source>
</evidence>
<evidence type="ECO:0000313" key="3">
    <source>
        <dbReference type="Proteomes" id="UP000188551"/>
    </source>
</evidence>
<reference evidence="2 3" key="1">
    <citation type="submission" date="2017-02" db="EMBL/GenBank/DDBJ databases">
        <title>Amycolatopsis azurea DSM 43854 draft genome.</title>
        <authorList>
            <person name="Mayilraj S."/>
        </authorList>
    </citation>
    <scope>NUCLEOTIDE SEQUENCE [LARGE SCALE GENOMIC DNA]</scope>
    <source>
        <strain evidence="2 3">DSM 43854</strain>
    </source>
</reference>
<keyword evidence="3" id="KW-1185">Reference proteome</keyword>
<proteinExistence type="predicted"/>
<protein>
    <submittedName>
        <fullName evidence="2">Uncharacterized protein</fullName>
    </submittedName>
</protein>
<dbReference type="Proteomes" id="UP000188551">
    <property type="component" value="Unassembled WGS sequence"/>
</dbReference>
<evidence type="ECO:0000313" key="2">
    <source>
        <dbReference type="EMBL" id="OOC02576.1"/>
    </source>
</evidence>
<name>A0ABX3J4L2_9PSEU</name>
<accession>A0ABX3J4L2</accession>
<sequence length="80" mass="8327">MPSNLAGGTGSRTFRGPPPPSALHDFALARLPLPGGFGGCESHFRNVEGCESGFRNAGRRRKAHDTRPASPLCVKALGVG</sequence>
<organism evidence="2 3">
    <name type="scientific">Amycolatopsis azurea DSM 43854</name>
    <dbReference type="NCBI Taxonomy" id="1238180"/>
    <lineage>
        <taxon>Bacteria</taxon>
        <taxon>Bacillati</taxon>
        <taxon>Actinomycetota</taxon>
        <taxon>Actinomycetes</taxon>
        <taxon>Pseudonocardiales</taxon>
        <taxon>Pseudonocardiaceae</taxon>
        <taxon>Amycolatopsis</taxon>
    </lineage>
</organism>
<gene>
    <name evidence="2" type="ORF">B0293_30930</name>
</gene>
<dbReference type="EMBL" id="MUXN01000024">
    <property type="protein sequence ID" value="OOC02576.1"/>
    <property type="molecule type" value="Genomic_DNA"/>
</dbReference>
<feature type="region of interest" description="Disordered" evidence="1">
    <location>
        <begin position="1"/>
        <end position="21"/>
    </location>
</feature>
<comment type="caution">
    <text evidence="2">The sequence shown here is derived from an EMBL/GenBank/DDBJ whole genome shotgun (WGS) entry which is preliminary data.</text>
</comment>